<dbReference type="Proteomes" id="UP001054837">
    <property type="component" value="Unassembled WGS sequence"/>
</dbReference>
<reference evidence="1 2" key="1">
    <citation type="submission" date="2021-06" db="EMBL/GenBank/DDBJ databases">
        <title>Caerostris darwini draft genome.</title>
        <authorList>
            <person name="Kono N."/>
            <person name="Arakawa K."/>
        </authorList>
    </citation>
    <scope>NUCLEOTIDE SEQUENCE [LARGE SCALE GENOMIC DNA]</scope>
</reference>
<protein>
    <submittedName>
        <fullName evidence="1">Uncharacterized protein</fullName>
    </submittedName>
</protein>
<dbReference type="EMBL" id="BPLQ01000176">
    <property type="protein sequence ID" value="GIX68346.1"/>
    <property type="molecule type" value="Genomic_DNA"/>
</dbReference>
<comment type="caution">
    <text evidence="1">The sequence shown here is derived from an EMBL/GenBank/DDBJ whole genome shotgun (WGS) entry which is preliminary data.</text>
</comment>
<evidence type="ECO:0000313" key="2">
    <source>
        <dbReference type="Proteomes" id="UP001054837"/>
    </source>
</evidence>
<accession>A0AAV4M8E3</accession>
<gene>
    <name evidence="1" type="ORF">CDAR_319841</name>
</gene>
<organism evidence="1 2">
    <name type="scientific">Caerostris darwini</name>
    <dbReference type="NCBI Taxonomy" id="1538125"/>
    <lineage>
        <taxon>Eukaryota</taxon>
        <taxon>Metazoa</taxon>
        <taxon>Ecdysozoa</taxon>
        <taxon>Arthropoda</taxon>
        <taxon>Chelicerata</taxon>
        <taxon>Arachnida</taxon>
        <taxon>Araneae</taxon>
        <taxon>Araneomorphae</taxon>
        <taxon>Entelegynae</taxon>
        <taxon>Araneoidea</taxon>
        <taxon>Araneidae</taxon>
        <taxon>Caerostris</taxon>
    </lineage>
</organism>
<name>A0AAV4M8E3_9ARAC</name>
<proteinExistence type="predicted"/>
<sequence length="113" mass="12486">MAPNKREKETKALLQKTLSHPRLVSMRNTGAIWGESFIAGTIFHRANTNAISPSLFCAPASNSMKIAPNKREKETKAFTEDAVSSAISIDAQHWGNLGKEVLTKRGRLHFVPK</sequence>
<keyword evidence="2" id="KW-1185">Reference proteome</keyword>
<evidence type="ECO:0000313" key="1">
    <source>
        <dbReference type="EMBL" id="GIX68346.1"/>
    </source>
</evidence>
<dbReference type="AlphaFoldDB" id="A0AAV4M8E3"/>